<evidence type="ECO:0000313" key="3">
    <source>
        <dbReference type="EMBL" id="CDS01768.1"/>
    </source>
</evidence>
<accession>A0A0F7S267</accession>
<dbReference type="PRINTS" id="PR00988">
    <property type="entry name" value="URIDINKINASE"/>
</dbReference>
<name>A0A0F7S267_9BASI</name>
<dbReference type="InterPro" id="IPR006083">
    <property type="entry name" value="PRK/URK"/>
</dbReference>
<feature type="domain" description="Phosphoribulokinase/uridine kinase" evidence="2">
    <location>
        <begin position="48"/>
        <end position="98"/>
    </location>
</feature>
<dbReference type="Gene3D" id="3.40.50.300">
    <property type="entry name" value="P-loop containing nucleotide triphosphate hydrolases"/>
    <property type="match status" value="1"/>
</dbReference>
<dbReference type="AlphaFoldDB" id="A0A0F7S267"/>
<dbReference type="Proteomes" id="UP000242770">
    <property type="component" value="Unassembled WGS sequence"/>
</dbReference>
<dbReference type="GO" id="GO:0016301">
    <property type="term" value="F:kinase activity"/>
    <property type="evidence" value="ECO:0007669"/>
    <property type="project" value="InterPro"/>
</dbReference>
<evidence type="ECO:0000256" key="1">
    <source>
        <dbReference type="SAM" id="MobiDB-lite"/>
    </source>
</evidence>
<feature type="non-terminal residue" evidence="3">
    <location>
        <position position="99"/>
    </location>
</feature>
<proteinExistence type="predicted"/>
<gene>
    <name evidence="3" type="primary">SSCI74460.1</name>
</gene>
<organism evidence="3 4">
    <name type="scientific">Sporisorium scitamineum</name>
    <dbReference type="NCBI Taxonomy" id="49012"/>
    <lineage>
        <taxon>Eukaryota</taxon>
        <taxon>Fungi</taxon>
        <taxon>Dikarya</taxon>
        <taxon>Basidiomycota</taxon>
        <taxon>Ustilaginomycotina</taxon>
        <taxon>Ustilaginomycetes</taxon>
        <taxon>Ustilaginales</taxon>
        <taxon>Ustilaginaceae</taxon>
        <taxon>Sporisorium</taxon>
    </lineage>
</organism>
<reference evidence="4" key="1">
    <citation type="submission" date="2014-06" db="EMBL/GenBank/DDBJ databases">
        <authorList>
            <person name="Berkman P.J."/>
        </authorList>
    </citation>
    <scope>NUCLEOTIDE SEQUENCE [LARGE SCALE GENOMIC DNA]</scope>
</reference>
<dbReference type="STRING" id="49012.A0A0F7S267"/>
<protein>
    <recommendedName>
        <fullName evidence="2">Phosphoribulokinase/uridine kinase domain-containing protein</fullName>
    </recommendedName>
</protein>
<dbReference type="EMBL" id="CCFA01004541">
    <property type="protein sequence ID" value="CDS01768.1"/>
    <property type="molecule type" value="Genomic_DNA"/>
</dbReference>
<feature type="compositionally biased region" description="Low complexity" evidence="1">
    <location>
        <begin position="1"/>
        <end position="15"/>
    </location>
</feature>
<feature type="non-terminal residue" evidence="3">
    <location>
        <position position="1"/>
    </location>
</feature>
<evidence type="ECO:0000313" key="4">
    <source>
        <dbReference type="Proteomes" id="UP000242770"/>
    </source>
</evidence>
<feature type="region of interest" description="Disordered" evidence="1">
    <location>
        <begin position="1"/>
        <end position="24"/>
    </location>
</feature>
<dbReference type="Pfam" id="PF00485">
    <property type="entry name" value="PRK"/>
    <property type="match status" value="1"/>
</dbReference>
<dbReference type="SUPFAM" id="SSF52540">
    <property type="entry name" value="P-loop containing nucleoside triphosphate hydrolases"/>
    <property type="match status" value="1"/>
</dbReference>
<dbReference type="InterPro" id="IPR027417">
    <property type="entry name" value="P-loop_NTPase"/>
</dbReference>
<dbReference type="PANTHER" id="PTHR10285">
    <property type="entry name" value="URIDINE KINASE"/>
    <property type="match status" value="1"/>
</dbReference>
<evidence type="ECO:0000259" key="2">
    <source>
        <dbReference type="Pfam" id="PF00485"/>
    </source>
</evidence>
<sequence length="99" mass="10161">TASGAAAPPGKASPSNTTAATRSKTIVLTDAGRAPWYNSVGEPVPAYVVGIAGGSASGKTSVAREILKKLPNVPWVAIVSQDAYYKSLSPEESKLAFQE</sequence>
<dbReference type="GO" id="GO:0005524">
    <property type="term" value="F:ATP binding"/>
    <property type="evidence" value="ECO:0007669"/>
    <property type="project" value="InterPro"/>
</dbReference>
<keyword evidence="4" id="KW-1185">Reference proteome</keyword>